<protein>
    <submittedName>
        <fullName evidence="2">Nucleoside phosphorylase</fullName>
    </submittedName>
</protein>
<dbReference type="GO" id="GO:0009116">
    <property type="term" value="P:nucleoside metabolic process"/>
    <property type="evidence" value="ECO:0007669"/>
    <property type="project" value="InterPro"/>
</dbReference>
<name>A0A1H8ATR8_STRJI</name>
<dbReference type="GO" id="GO:0008930">
    <property type="term" value="F:methylthioadenosine nucleosidase activity"/>
    <property type="evidence" value="ECO:0007669"/>
    <property type="project" value="TreeGrafter"/>
</dbReference>
<dbReference type="GO" id="GO:0019284">
    <property type="term" value="P:L-methionine salvage from S-adenosylmethionine"/>
    <property type="evidence" value="ECO:0007669"/>
    <property type="project" value="TreeGrafter"/>
</dbReference>
<dbReference type="OrthoDB" id="4350493at2"/>
<dbReference type="InterPro" id="IPR000845">
    <property type="entry name" value="Nucleoside_phosphorylase_d"/>
</dbReference>
<dbReference type="EMBL" id="FOAZ01000049">
    <property type="protein sequence ID" value="SEM72907.1"/>
    <property type="molecule type" value="Genomic_DNA"/>
</dbReference>
<dbReference type="PANTHER" id="PTHR46832:SF1">
    <property type="entry name" value="5'-METHYLTHIOADENOSINE_S-ADENOSYLHOMOCYSTEINE NUCLEOSIDASE"/>
    <property type="match status" value="1"/>
</dbReference>
<reference evidence="3" key="1">
    <citation type="submission" date="2016-10" db="EMBL/GenBank/DDBJ databases">
        <authorList>
            <person name="Varghese N."/>
        </authorList>
    </citation>
    <scope>NUCLEOTIDE SEQUENCE [LARGE SCALE GENOMIC DNA]</scope>
    <source>
        <strain evidence="3">DSM 45096 / BCRC 16803 / CGMCC 4.1857 / CIP 109030 / JCM 12277 / KCTC 19219 / NBRC 100920 / 33214</strain>
    </source>
</reference>
<evidence type="ECO:0000313" key="2">
    <source>
        <dbReference type="EMBL" id="SEM72907.1"/>
    </source>
</evidence>
<organism evidence="2 3">
    <name type="scientific">Streptacidiphilus jiangxiensis</name>
    <dbReference type="NCBI Taxonomy" id="235985"/>
    <lineage>
        <taxon>Bacteria</taxon>
        <taxon>Bacillati</taxon>
        <taxon>Actinomycetota</taxon>
        <taxon>Actinomycetes</taxon>
        <taxon>Kitasatosporales</taxon>
        <taxon>Streptomycetaceae</taxon>
        <taxon>Streptacidiphilus</taxon>
    </lineage>
</organism>
<keyword evidence="3" id="KW-1185">Reference proteome</keyword>
<dbReference type="GO" id="GO:0008782">
    <property type="term" value="F:adenosylhomocysteine nucleosidase activity"/>
    <property type="evidence" value="ECO:0007669"/>
    <property type="project" value="TreeGrafter"/>
</dbReference>
<dbReference type="PANTHER" id="PTHR46832">
    <property type="entry name" value="5'-METHYLTHIOADENOSINE/S-ADENOSYLHOMOCYSTEINE NUCLEOSIDASE"/>
    <property type="match status" value="1"/>
</dbReference>
<evidence type="ECO:0000259" key="1">
    <source>
        <dbReference type="Pfam" id="PF01048"/>
    </source>
</evidence>
<dbReference type="Pfam" id="PF01048">
    <property type="entry name" value="PNP_UDP_1"/>
    <property type="match status" value="1"/>
</dbReference>
<dbReference type="eggNOG" id="COG0775">
    <property type="taxonomic scope" value="Bacteria"/>
</dbReference>
<sequence>MGSDSSAPLVACALGIEAWALREADPVRTGMGPERAERAMRATLRARACAPSALVFAGLGASVVTGIRPGDVVLATEVRDDRGVVAQGSPFTLEKALVSAGLTVHQGVLHTSDHVVRGGERTRLAESGATCVDMETAAVCRAAPDVPVLSIRVVVDTPEYELVRPATVVHGIRALRALKQVGTVLATWHPN</sequence>
<gene>
    <name evidence="2" type="ORF">SAMN05414137_1492</name>
</gene>
<dbReference type="STRING" id="235985.SAMN05414137_1492"/>
<dbReference type="RefSeq" id="WP_042455517.1">
    <property type="nucleotide sequence ID" value="NZ_BBPN01000037.1"/>
</dbReference>
<accession>A0A1H8ATR8</accession>
<proteinExistence type="predicted"/>
<dbReference type="Proteomes" id="UP000183015">
    <property type="component" value="Unassembled WGS sequence"/>
</dbReference>
<dbReference type="AlphaFoldDB" id="A0A1H8ATR8"/>
<dbReference type="SUPFAM" id="SSF53167">
    <property type="entry name" value="Purine and uridine phosphorylases"/>
    <property type="match status" value="1"/>
</dbReference>
<dbReference type="InterPro" id="IPR035994">
    <property type="entry name" value="Nucleoside_phosphorylase_sf"/>
</dbReference>
<dbReference type="Gene3D" id="3.40.50.1580">
    <property type="entry name" value="Nucleoside phosphorylase domain"/>
    <property type="match status" value="1"/>
</dbReference>
<feature type="domain" description="Nucleoside phosphorylase" evidence="1">
    <location>
        <begin position="27"/>
        <end position="157"/>
    </location>
</feature>
<evidence type="ECO:0000313" key="3">
    <source>
        <dbReference type="Proteomes" id="UP000183015"/>
    </source>
</evidence>
<dbReference type="GO" id="GO:0005829">
    <property type="term" value="C:cytosol"/>
    <property type="evidence" value="ECO:0007669"/>
    <property type="project" value="TreeGrafter"/>
</dbReference>